<evidence type="ECO:0000256" key="2">
    <source>
        <dbReference type="ARBA" id="ARBA00022448"/>
    </source>
</evidence>
<keyword evidence="7" id="KW-0249">Electron transport</keyword>
<dbReference type="PANTHER" id="PTHR36964">
    <property type="entry name" value="PROTEIN-METHIONINE-SULFOXIDE REDUCTASE HEME-BINDING SUBUNIT MSRQ"/>
    <property type="match status" value="1"/>
</dbReference>
<reference evidence="9 10" key="1">
    <citation type="submission" date="2016-11" db="EMBL/GenBank/DDBJ databases">
        <authorList>
            <person name="Jaros S."/>
            <person name="Januszkiewicz K."/>
            <person name="Wedrychowicz H."/>
        </authorList>
    </citation>
    <scope>NUCLEOTIDE SEQUENCE [LARGE SCALE GENOMIC DNA]</scope>
    <source>
        <strain evidence="9 10">DSM 28715</strain>
    </source>
</reference>
<dbReference type="InterPro" id="IPR022837">
    <property type="entry name" value="MsrQ-like"/>
</dbReference>
<keyword evidence="5 7" id="KW-0408">Iron</keyword>
<evidence type="ECO:0000256" key="5">
    <source>
        <dbReference type="ARBA" id="ARBA00023004"/>
    </source>
</evidence>
<gene>
    <name evidence="7" type="primary">msrQ</name>
    <name evidence="9" type="ORF">SAMN05444003_1991</name>
</gene>
<name>A0A1M5Q1Q6_9RHOB</name>
<comment type="cofactor">
    <cofactor evidence="7">
        <name>FMN</name>
        <dbReference type="ChEBI" id="CHEBI:58210"/>
    </cofactor>
    <text evidence="7">Binds 1 FMN per subunit.</text>
</comment>
<sequence>MDIVGTINTAARKVPTWTIYIVGAGWLVYLFYLAAFTRAFGPEPINALEREYGEIGLQLLVVGLLITPLRETFGISLIKFRRAIGVMTFFFILAHFLVFAILDVQSLERVWTEVVKRPYLTVGMISFVALIPLAITSNNYSVRKMGAIAWRRLHWLTYPAAILGALHYVWLAKGFQIEPLVYLAVLIGLVAYRYRPKNRSKNRAMSRA</sequence>
<protein>
    <recommendedName>
        <fullName evidence="7">Protein-methionine-sulfoxide reductase heme-binding subunit MsrQ</fullName>
    </recommendedName>
    <alternativeName>
        <fullName evidence="7">Flavocytochrome MsrQ</fullName>
    </alternativeName>
</protein>
<keyword evidence="7" id="KW-1003">Cell membrane</keyword>
<dbReference type="HAMAP" id="MF_01207">
    <property type="entry name" value="MsrQ"/>
    <property type="match status" value="1"/>
</dbReference>
<comment type="subcellular location">
    <subcellularLocation>
        <location evidence="7">Cell membrane</location>
        <topology evidence="7">Multi-pass membrane protein</topology>
    </subcellularLocation>
    <subcellularLocation>
        <location evidence="1">Membrane</location>
        <topology evidence="1">Multi-pass membrane protein</topology>
    </subcellularLocation>
</comment>
<evidence type="ECO:0000256" key="6">
    <source>
        <dbReference type="ARBA" id="ARBA00023136"/>
    </source>
</evidence>
<dbReference type="Pfam" id="PF01794">
    <property type="entry name" value="Ferric_reduct"/>
    <property type="match status" value="1"/>
</dbReference>
<dbReference type="Proteomes" id="UP000184074">
    <property type="component" value="Unassembled WGS sequence"/>
</dbReference>
<feature type="domain" description="Ferric oxidoreductase" evidence="8">
    <location>
        <begin position="56"/>
        <end position="164"/>
    </location>
</feature>
<evidence type="ECO:0000313" key="9">
    <source>
        <dbReference type="EMBL" id="SHH07988.1"/>
    </source>
</evidence>
<accession>A0A1M5Q1Q6</accession>
<dbReference type="AlphaFoldDB" id="A0A1M5Q1Q6"/>
<proteinExistence type="inferred from homology"/>
<evidence type="ECO:0000256" key="1">
    <source>
        <dbReference type="ARBA" id="ARBA00004141"/>
    </source>
</evidence>
<dbReference type="GO" id="GO:0030091">
    <property type="term" value="P:protein repair"/>
    <property type="evidence" value="ECO:0007669"/>
    <property type="project" value="UniProtKB-UniRule"/>
</dbReference>
<keyword evidence="6 7" id="KW-0472">Membrane</keyword>
<dbReference type="GO" id="GO:0009055">
    <property type="term" value="F:electron transfer activity"/>
    <property type="evidence" value="ECO:0007669"/>
    <property type="project" value="UniProtKB-UniRule"/>
</dbReference>
<feature type="transmembrane region" description="Helical" evidence="7">
    <location>
        <begin position="17"/>
        <end position="35"/>
    </location>
</feature>
<dbReference type="OrthoDB" id="9788328at2"/>
<dbReference type="GO" id="GO:0046872">
    <property type="term" value="F:metal ion binding"/>
    <property type="evidence" value="ECO:0007669"/>
    <property type="project" value="UniProtKB-KW"/>
</dbReference>
<dbReference type="NCBIfam" id="NF003833">
    <property type="entry name" value="PRK05419.1-5"/>
    <property type="match status" value="1"/>
</dbReference>
<dbReference type="GO" id="GO:0016679">
    <property type="term" value="F:oxidoreductase activity, acting on diphenols and related substances as donors"/>
    <property type="evidence" value="ECO:0007669"/>
    <property type="project" value="TreeGrafter"/>
</dbReference>
<comment type="subunit">
    <text evidence="7">Heterodimer of a catalytic subunit (MsrP) and a heme-binding subunit (MsrQ).</text>
</comment>
<keyword evidence="7" id="KW-0285">Flavoprotein</keyword>
<evidence type="ECO:0000256" key="7">
    <source>
        <dbReference type="HAMAP-Rule" id="MF_01207"/>
    </source>
</evidence>
<feature type="transmembrane region" description="Helical" evidence="7">
    <location>
        <begin position="122"/>
        <end position="141"/>
    </location>
</feature>
<keyword evidence="7" id="KW-0349">Heme</keyword>
<keyword evidence="10" id="KW-1185">Reference proteome</keyword>
<comment type="similarity">
    <text evidence="7">Belongs to the MsrQ family.</text>
</comment>
<feature type="transmembrane region" description="Helical" evidence="7">
    <location>
        <begin position="55"/>
        <end position="71"/>
    </location>
</feature>
<evidence type="ECO:0000256" key="3">
    <source>
        <dbReference type="ARBA" id="ARBA00022692"/>
    </source>
</evidence>
<dbReference type="InterPro" id="IPR013130">
    <property type="entry name" value="Fe3_Rdtase_TM_dom"/>
</dbReference>
<evidence type="ECO:0000256" key="4">
    <source>
        <dbReference type="ARBA" id="ARBA00022989"/>
    </source>
</evidence>
<keyword evidence="7" id="KW-0288">FMN</keyword>
<feature type="transmembrane region" description="Helical" evidence="7">
    <location>
        <begin position="177"/>
        <end position="194"/>
    </location>
</feature>
<keyword evidence="7" id="KW-0479">Metal-binding</keyword>
<dbReference type="GO" id="GO:0020037">
    <property type="term" value="F:heme binding"/>
    <property type="evidence" value="ECO:0007669"/>
    <property type="project" value="UniProtKB-UniRule"/>
</dbReference>
<organism evidence="9 10">
    <name type="scientific">Cognatiyoonia sediminum</name>
    <dbReference type="NCBI Taxonomy" id="1508389"/>
    <lineage>
        <taxon>Bacteria</taxon>
        <taxon>Pseudomonadati</taxon>
        <taxon>Pseudomonadota</taxon>
        <taxon>Alphaproteobacteria</taxon>
        <taxon>Rhodobacterales</taxon>
        <taxon>Paracoccaceae</taxon>
        <taxon>Cognatiyoonia</taxon>
    </lineage>
</organism>
<dbReference type="STRING" id="1508389.SAMN05444003_1991"/>
<dbReference type="GO" id="GO:0005886">
    <property type="term" value="C:plasma membrane"/>
    <property type="evidence" value="ECO:0007669"/>
    <property type="project" value="UniProtKB-SubCell"/>
</dbReference>
<dbReference type="EMBL" id="FQXB01000002">
    <property type="protein sequence ID" value="SHH07988.1"/>
    <property type="molecule type" value="Genomic_DNA"/>
</dbReference>
<keyword evidence="3 7" id="KW-0812">Transmembrane</keyword>
<dbReference type="PANTHER" id="PTHR36964:SF1">
    <property type="entry name" value="PROTEIN-METHIONINE-SULFOXIDE REDUCTASE HEME-BINDING SUBUNIT MSRQ"/>
    <property type="match status" value="1"/>
</dbReference>
<dbReference type="GO" id="GO:0010181">
    <property type="term" value="F:FMN binding"/>
    <property type="evidence" value="ECO:0007669"/>
    <property type="project" value="UniProtKB-UniRule"/>
</dbReference>
<feature type="transmembrane region" description="Helical" evidence="7">
    <location>
        <begin position="83"/>
        <end position="102"/>
    </location>
</feature>
<dbReference type="RefSeq" id="WP_072900755.1">
    <property type="nucleotide sequence ID" value="NZ_FQXB01000002.1"/>
</dbReference>
<comment type="cofactor">
    <cofactor evidence="7">
        <name>heme b</name>
        <dbReference type="ChEBI" id="CHEBI:60344"/>
    </cofactor>
    <text evidence="7">Binds 1 heme b (iron(II)-protoporphyrin IX) group per subunit.</text>
</comment>
<feature type="transmembrane region" description="Helical" evidence="7">
    <location>
        <begin position="153"/>
        <end position="171"/>
    </location>
</feature>
<comment type="function">
    <text evidence="7">Part of the MsrPQ system that repairs oxidized periplasmic proteins containing methionine sulfoxide residues (Met-O), using respiratory chain electrons. Thus protects these proteins from oxidative-stress damage caused by reactive species of oxygen and chlorine generated by the host defense mechanisms. MsrPQ is essential for the maintenance of envelope integrity under bleach stress, rescuing a wide series of structurally unrelated periplasmic proteins from methionine oxidation. MsrQ provides electrons for reduction to the reductase catalytic subunit MsrP, using the quinone pool of the respiratory chain.</text>
</comment>
<evidence type="ECO:0000313" key="10">
    <source>
        <dbReference type="Proteomes" id="UP000184074"/>
    </source>
</evidence>
<keyword evidence="2 7" id="KW-0813">Transport</keyword>
<evidence type="ECO:0000259" key="8">
    <source>
        <dbReference type="Pfam" id="PF01794"/>
    </source>
</evidence>
<keyword evidence="4 7" id="KW-1133">Transmembrane helix</keyword>